<protein>
    <submittedName>
        <fullName evidence="6">Non-ribosomal peptide synthetase, putative</fullName>
    </submittedName>
</protein>
<comment type="cofactor">
    <cofactor evidence="1">
        <name>pantetheine 4'-phosphate</name>
        <dbReference type="ChEBI" id="CHEBI:47942"/>
    </cofactor>
</comment>
<dbReference type="InterPro" id="IPR009081">
    <property type="entry name" value="PP-bd_ACP"/>
</dbReference>
<dbReference type="InterPro" id="IPR000873">
    <property type="entry name" value="AMP-dep_synth/lig_dom"/>
</dbReference>
<dbReference type="GO" id="GO:0005829">
    <property type="term" value="C:cytosol"/>
    <property type="evidence" value="ECO:0007669"/>
    <property type="project" value="TreeGrafter"/>
</dbReference>
<dbReference type="SUPFAM" id="SSF47336">
    <property type="entry name" value="ACP-like"/>
    <property type="match status" value="2"/>
</dbReference>
<dbReference type="Gene3D" id="2.30.38.10">
    <property type="entry name" value="Luciferase, Domain 3"/>
    <property type="match status" value="1"/>
</dbReference>
<evidence type="ECO:0000256" key="1">
    <source>
        <dbReference type="ARBA" id="ARBA00001957"/>
    </source>
</evidence>
<feature type="compositionally biased region" description="Low complexity" evidence="4">
    <location>
        <begin position="518"/>
        <end position="528"/>
    </location>
</feature>
<dbReference type="SUPFAM" id="SSF56801">
    <property type="entry name" value="Acetyl-CoA synthetase-like"/>
    <property type="match status" value="1"/>
</dbReference>
<dbReference type="EMBL" id="CP000086">
    <property type="protein sequence ID" value="ABC37099.1"/>
    <property type="molecule type" value="Genomic_DNA"/>
</dbReference>
<dbReference type="GO" id="GO:0009366">
    <property type="term" value="C:enterobactin synthetase complex"/>
    <property type="evidence" value="ECO:0007669"/>
    <property type="project" value="TreeGrafter"/>
</dbReference>
<dbReference type="Pfam" id="PF13193">
    <property type="entry name" value="AMP-binding_C"/>
    <property type="match status" value="1"/>
</dbReference>
<name>Q2SVW1_BURTA</name>
<evidence type="ECO:0000256" key="2">
    <source>
        <dbReference type="ARBA" id="ARBA00022450"/>
    </source>
</evidence>
<evidence type="ECO:0000313" key="7">
    <source>
        <dbReference type="Proteomes" id="UP000001930"/>
    </source>
</evidence>
<feature type="domain" description="Carrier" evidence="5">
    <location>
        <begin position="1101"/>
        <end position="1176"/>
    </location>
</feature>
<keyword evidence="2" id="KW-0596">Phosphopantetheine</keyword>
<dbReference type="InterPro" id="IPR020845">
    <property type="entry name" value="AMP-binding_CS"/>
</dbReference>
<dbReference type="Gene3D" id="3.30.559.30">
    <property type="entry name" value="Nonribosomal peptide synthetase, condensation domain"/>
    <property type="match status" value="2"/>
</dbReference>
<keyword evidence="7" id="KW-1185">Reference proteome</keyword>
<reference evidence="6 7" key="1">
    <citation type="journal article" date="2005" name="BMC Genomics">
        <title>Bacterial genome adaptation to niches: divergence of the potential virulence genes in three Burkholderia species of different survival strategies.</title>
        <authorList>
            <person name="Kim H.S."/>
            <person name="Schell M.A."/>
            <person name="Yu Y."/>
            <person name="Ulrich R.L."/>
            <person name="Sarria S.H."/>
            <person name="Nierman W.C."/>
            <person name="DeShazer D."/>
        </authorList>
    </citation>
    <scope>NUCLEOTIDE SEQUENCE [LARGE SCALE GENOMIC DNA]</scope>
    <source>
        <strain evidence="7">ATCC 700388 / DSM 13276 / CCUG 48851 / CIP 106301 / E264</strain>
    </source>
</reference>
<dbReference type="GO" id="GO:0031177">
    <property type="term" value="F:phosphopantetheine binding"/>
    <property type="evidence" value="ECO:0007669"/>
    <property type="project" value="InterPro"/>
</dbReference>
<dbReference type="PANTHER" id="PTHR45527:SF1">
    <property type="entry name" value="FATTY ACID SYNTHASE"/>
    <property type="match status" value="1"/>
</dbReference>
<feature type="compositionally biased region" description="Low complexity" evidence="4">
    <location>
        <begin position="1361"/>
        <end position="1376"/>
    </location>
</feature>
<dbReference type="Gene3D" id="3.40.50.980">
    <property type="match status" value="2"/>
</dbReference>
<feature type="region of interest" description="Disordered" evidence="4">
    <location>
        <begin position="1361"/>
        <end position="1398"/>
    </location>
</feature>
<dbReference type="PROSITE" id="PS00012">
    <property type="entry name" value="PHOSPHOPANTETHEINE"/>
    <property type="match status" value="1"/>
</dbReference>
<dbReference type="PROSITE" id="PS00455">
    <property type="entry name" value="AMP_BINDING"/>
    <property type="match status" value="1"/>
</dbReference>
<evidence type="ECO:0000259" key="5">
    <source>
        <dbReference type="PROSITE" id="PS50075"/>
    </source>
</evidence>
<dbReference type="FunFam" id="3.40.50.980:FF:000001">
    <property type="entry name" value="Non-ribosomal peptide synthetase"/>
    <property type="match status" value="1"/>
</dbReference>
<keyword evidence="3" id="KW-0597">Phosphoprotein</keyword>
<dbReference type="Gene3D" id="1.10.1200.10">
    <property type="entry name" value="ACP-like"/>
    <property type="match status" value="2"/>
</dbReference>
<dbReference type="Pfam" id="PF00668">
    <property type="entry name" value="Condensation"/>
    <property type="match status" value="3"/>
</dbReference>
<dbReference type="InterPro" id="IPR001242">
    <property type="entry name" value="Condensation_dom"/>
</dbReference>
<dbReference type="SMART" id="SM00823">
    <property type="entry name" value="PKS_PP"/>
    <property type="match status" value="2"/>
</dbReference>
<dbReference type="PROSITE" id="PS50075">
    <property type="entry name" value="CARRIER"/>
    <property type="match status" value="1"/>
</dbReference>
<dbReference type="CDD" id="cd19531">
    <property type="entry name" value="LCL_NRPS-like"/>
    <property type="match status" value="1"/>
</dbReference>
<evidence type="ECO:0000313" key="6">
    <source>
        <dbReference type="EMBL" id="ABC37099.1"/>
    </source>
</evidence>
<dbReference type="Proteomes" id="UP000001930">
    <property type="component" value="Chromosome I"/>
</dbReference>
<dbReference type="GO" id="GO:0047527">
    <property type="term" value="F:2,3-dihydroxybenzoate-serine ligase activity"/>
    <property type="evidence" value="ECO:0007669"/>
    <property type="project" value="TreeGrafter"/>
</dbReference>
<dbReference type="Gene3D" id="3.30.559.10">
    <property type="entry name" value="Chloramphenicol acetyltransferase-like domain"/>
    <property type="match status" value="2"/>
</dbReference>
<feature type="region of interest" description="Disordered" evidence="4">
    <location>
        <begin position="510"/>
        <end position="561"/>
    </location>
</feature>
<dbReference type="InterPro" id="IPR036736">
    <property type="entry name" value="ACP-like_sf"/>
</dbReference>
<dbReference type="InterPro" id="IPR023213">
    <property type="entry name" value="CAT-like_dom_sf"/>
</dbReference>
<dbReference type="SUPFAM" id="SSF52777">
    <property type="entry name" value="CoA-dependent acyltransferases"/>
    <property type="match status" value="4"/>
</dbReference>
<dbReference type="InterPro" id="IPR006162">
    <property type="entry name" value="Ppantetheine_attach_site"/>
</dbReference>
<dbReference type="FunFam" id="1.10.1200.10:FF:000005">
    <property type="entry name" value="Nonribosomal peptide synthetase 1"/>
    <property type="match status" value="1"/>
</dbReference>
<dbReference type="HOGENOM" id="CLU_000022_61_0_4"/>
<gene>
    <name evidence="6" type="ordered locus">BTH_I2417</name>
</gene>
<dbReference type="PANTHER" id="PTHR45527">
    <property type="entry name" value="NONRIBOSOMAL PEPTIDE SYNTHETASE"/>
    <property type="match status" value="1"/>
</dbReference>
<dbReference type="InterPro" id="IPR045851">
    <property type="entry name" value="AMP-bd_C_sf"/>
</dbReference>
<dbReference type="Pfam" id="PF00501">
    <property type="entry name" value="AMP-binding"/>
    <property type="match status" value="1"/>
</dbReference>
<dbReference type="GO" id="GO:0043041">
    <property type="term" value="P:amino acid activation for nonribosomal peptide biosynthetic process"/>
    <property type="evidence" value="ECO:0007669"/>
    <property type="project" value="TreeGrafter"/>
</dbReference>
<dbReference type="NCBIfam" id="TIGR01733">
    <property type="entry name" value="AA-adenyl-dom"/>
    <property type="match status" value="1"/>
</dbReference>
<dbReference type="InterPro" id="IPR020806">
    <property type="entry name" value="PKS_PP-bd"/>
</dbReference>
<evidence type="ECO:0000256" key="3">
    <source>
        <dbReference type="ARBA" id="ARBA00022553"/>
    </source>
</evidence>
<organism evidence="6 7">
    <name type="scientific">Burkholderia thailandensis (strain ATCC 700388 / DSM 13276 / CCUG 48851 / CIP 106301 / E264)</name>
    <dbReference type="NCBI Taxonomy" id="271848"/>
    <lineage>
        <taxon>Bacteria</taxon>
        <taxon>Pseudomonadati</taxon>
        <taxon>Pseudomonadota</taxon>
        <taxon>Betaproteobacteria</taxon>
        <taxon>Burkholderiales</taxon>
        <taxon>Burkholderiaceae</taxon>
        <taxon>Burkholderia</taxon>
        <taxon>pseudomallei group</taxon>
    </lineage>
</organism>
<dbReference type="InterPro" id="IPR010071">
    <property type="entry name" value="AA_adenyl_dom"/>
</dbReference>
<dbReference type="Pfam" id="PF00550">
    <property type="entry name" value="PP-binding"/>
    <property type="match status" value="2"/>
</dbReference>
<accession>Q2SVW1</accession>
<dbReference type="GO" id="GO:0009239">
    <property type="term" value="P:enterobactin biosynthetic process"/>
    <property type="evidence" value="ECO:0007669"/>
    <property type="project" value="TreeGrafter"/>
</dbReference>
<dbReference type="Gene3D" id="3.30.300.30">
    <property type="match status" value="1"/>
</dbReference>
<dbReference type="InterPro" id="IPR025110">
    <property type="entry name" value="AMP-bd_C"/>
</dbReference>
<proteinExistence type="predicted"/>
<dbReference type="FunFam" id="3.30.559.10:FF:000012">
    <property type="entry name" value="Non-ribosomal peptide synthetase"/>
    <property type="match status" value="1"/>
</dbReference>
<dbReference type="KEGG" id="bte:BTH_I2417"/>
<evidence type="ECO:0000256" key="4">
    <source>
        <dbReference type="SAM" id="MobiDB-lite"/>
    </source>
</evidence>
<sequence>MRSTHEGARMTPPDLLSLAARFARLPDTQRKQFLAKLGDAGIDFRMLPIPPREDRAASVPASFAQTRLWLHARLLGESAAYHITERLRLDGALDANALRLSCDALIARHEALRTTFAEGADGVLQTVHAPMRCPWRFTDLAGVPAATRDARAAAVAERDEAEPFDLAHGPLVRAHLIRLDAAAHWLVLTTHHIVSDGWSADVMLAELSSFYRSYATGDAVSLAPLPVQYADYALWQRRWLEAGEGERQLAHWRATLDASRDVLLLPGAATRPAQRGASGARHAFDVPAALAQRVLALAQARRATPFAVLLAALATLLARASGEHEIRIGVPSANRERAETVGLIGFFVNTLTLAAKTPATLAFDALVDATQRGLIDAQSHQDVPFDQVVDALGVARSASHHPLFQVMAAYGARRVLPSFAGVRAAELPSGMPYAKFDLALSFDERDDGGLDVRFVYATDLFDADAIERFAARYAELLAHALEAPGAAIGDLQWLPEAERRQLAAWNGQTHDFADSGRGRAQSARAAAGTPGERGGQPAGTTVSGDLAGARAGDSVEKPVDEPVDELVGEPVGEDSGRPRGMPFVSVHDRIAEHARRRPDARGVADVERALTRGEVEARAARLAKRLVAAGVRAEMRVGVALSRSVDLLVGLIAALKSGGAFVPLDPSHPRERLAQMLDDAQIAHVITERGSVHALPLAGATRAWLVDDAIADAAIEGVALPDVSPHQAAYVIYTSGSTGKPKGVVVDHGAFARHCEAIAARYGATERDVFMLFQSVNFDGAHEGWFSQYMSGAAVAVTADTLWPPARTCALIARERVTMTYVPPGCATQLAEWALEHGAPPSLRSITVGGEATSREAFALMRRAFPNARVVNGYGPTETVITPMLWMFAPGDDPAKLADAAYLPIGTLVGARTAHVLDARLNPLPVGVIGELYLGGEGIGLARGYLGRAALTAERFVPDPYGAPGARLYRTGDLVRRRADGVFDFIGRIDHQVKLRGLRIELGEIEAQLAAHDDVREAVAVVFGKGGEARLVAFVELTGDARERARRADSAELDAHLRRTLPDYMVPAHIVVLDALPRNANSKVDRAALPEPAHVARAYEAPEGDVEAALAEIWREVLGLERVGRGDHFFELGGHSLAAVRVATRVAERLARDVPVRALFEAPILAPYAQRVAAAARASAPHGALDASDASHAPDADGVLPLSAAQRGLWFLWRAQPESAAYNIPVALRLRGALDIDALADAFARAAARHPALRTRIVARADGAPGQRIAPVQPVDLPIVELRVADDDARLAAAAALTDDDALAPFDLAADAPLWRARVIRLGERDHVLSLVVHHIVSDGQSIDLWLDEVRAAYVARRAGGGAPPAASDASGARAGTLGGPGAGLPSQTLAQTPARPRSASRDALVLPAAAPRARLAFWREALAGVPSYALPPPRAGRAVSPRWDAGRLAFELDGALVRRARAMALDAHATLPMLLHAALNAAFYRATGATDQPVGVLASTRELTGDAAERALGLFINAVVVRTRLSGADTPAALVAAVRDAALAAYAHADAPFGDVVAALRAPRAVNGNPLFQVMFNYLRPTGAAARDWAGLAVDEFNDVRHRVVFELELDIVEHPDGRVTGAFSYATERVDGAFVAALAADYLDVVRGFVDAPARALGACAARFALDAHDVCAPLSPPAAAANASAAAHAARALADVWRAALGHAAPAPDDNVFEAGATSFDVVRFVDAARSAGFALAIADVFAAPSFAALGERAAHIAGQPATQARDAD</sequence>